<feature type="compositionally biased region" description="Basic and acidic residues" evidence="2">
    <location>
        <begin position="3815"/>
        <end position="3832"/>
    </location>
</feature>
<feature type="domain" description="C2H2-type" evidence="3">
    <location>
        <begin position="3690"/>
        <end position="3717"/>
    </location>
</feature>
<feature type="compositionally biased region" description="Basic and acidic residues" evidence="2">
    <location>
        <begin position="4179"/>
        <end position="4188"/>
    </location>
</feature>
<feature type="compositionally biased region" description="Basic and acidic residues" evidence="2">
    <location>
        <begin position="16"/>
        <end position="31"/>
    </location>
</feature>
<dbReference type="STRING" id="55544.A0A4D9DPI5"/>
<feature type="compositionally biased region" description="Basic and acidic residues" evidence="2">
    <location>
        <begin position="863"/>
        <end position="880"/>
    </location>
</feature>
<feature type="domain" description="C2H2-type" evidence="3">
    <location>
        <begin position="3771"/>
        <end position="3793"/>
    </location>
</feature>
<feature type="region of interest" description="Disordered" evidence="2">
    <location>
        <begin position="4052"/>
        <end position="4133"/>
    </location>
</feature>
<evidence type="ECO:0000313" key="5">
    <source>
        <dbReference type="Proteomes" id="UP000297703"/>
    </source>
</evidence>
<feature type="region of interest" description="Disordered" evidence="2">
    <location>
        <begin position="3105"/>
        <end position="3180"/>
    </location>
</feature>
<name>A0A4D9DPI5_9SAUR</name>
<sequence length="4379" mass="482117">MTGETQHVYAISDTESSSKEQDKDFAFERFSGKGGGEFNGSSLDTSELCLPNGTEGGSLFPHVKDKEPHSQREAVIRPQQAGKIDFKSLHNKPKFSSDGPWGSIKGSPQSPTGKSRVRDKNRRSGKGERSHHQLYRLSISNSRSNPTIGIAYPQQKVTPPKKPEVSRGPSSGSYRFHVPSIPEREAELEQEDLSFNQCFPEVSSSLTSGNYTSHAPAAARQNHSGKGQLSAGLPHKSPGTNGQLHYLEFQANGNKSWPSPDKNFPGASYGISAPKPCPFPESGKANTHCLGSLPFQYPFQPLHDVAKDPFRNDTTSQDYMDVSLATNQVIHGAFGFHSSSRDWQEEALSNGSYETVAPEGRTYGLSSQPAQFLQSSAPGVQQQSPLPCYKGRNEHSGELNGALSSSGAIDQTPSTFQENQSLFPPSLHATSMPKPVSKGQPSLKDNGPSQRIVTQGNSLRRNMPQNSLPQVHFQNKVYCGSPASGVSTGSVPFEKSMPSTPQAHPRLLQAWDGASKAFSPVDQNSAPYSNPVGSQFSFECQSSPEQRQHVQKNSRMPWQQIHLTSAVPSQNRIELSRQLTSQKFPFPLGTSQWPGGGSLQKGTPRYHSQKLLAGEGLVVQRRDPTRQSCGSTNAFSFEGGKDTGSPTCDSRSKPLFFGMNQTVPPATSRSSPNPALSLPPSALVAASPCESPLPSPVPNPTCSSTCSSLSPMSSSPVNHSFEDSQLSAALTPAPFFHHPCHPSDILNSSSLHYHPPDSIKPFHFPLDAPKDEHLLKCLPETQFHKPDVDMAKGCLDAFEGEPPPPPYSSHHLLANSLSSASLDQLDVLLTCKQCDQNYSNLSSFLEHRQFCGSHAAFQGEMRDAPRGAEARKQLPPESMKHSQARPGPSLSPDTHSHLLALNKPVSFLLDGEGRGEAKEDLLKGHIFHGLTTNPLPLTASDLEIDDAKLDSLITEALNGLEYQSDNPEIDSSFIDVFADEELTSVKGTGSGVPHKVKDGPASENKLKHVGKDEKPASQSKAVCYYEEDHPSGEQAQSRVSGTQHVPKRRLAGKFTDWGNKRLEKSSVKELAQSKAANRVTTDKAQPDKNTKLKTGRKGDGGSVTPVTMTKPDSDKNQPRSLSDDAYLKSEIRPSGPTPGPANKNPKLLRFSMKDVKKRKPRTGTWSKELIHKIVQQKNKLHKLHVKSDKNTPVSRATERLLPAAQDSKFGEYEYISDSDDEGVAYAKLRGRKKLGSALNGRTKHGFSKRRSGRGERAKEKEPTWTYSQKRDGQEHRRAPSNEAIKKDGVAARVRRRSSRSSTGSNHSTSLSSETSASPTSTERADSDNEKESVRNRRYPDSSEHITPLPRNPLSLLDKETLKTSNKTEAGFSRGTRRFGSAKFLLTGSTTHHSDRSHISPAGYLNEESSPESKEKQHHSRDAFNKSPIRLYCKEDAEEQKGATSHAGEIVRPKPDAQESPDLTMTSQRRPFAAYNEDTLTYHTEELIPPSHIGTDASPGQVSATYSPAGIKYLKEHGLCDDHKDYAAPVGCYNGDPVGMMLAIKGPDTYVSTDDTLYDHKDLSSRYDPNLFSKPPAMGASHIDDMYLCQDDISTSSFEQKHSDFPPFVSENQQTKVSSPLGFDSSSIFGELPVAEFDTPLYDSVATSKDNYVPFGCNPPSKTMPFEQQYPPFLQEKDWGLMEEVSPILSEDVAQFHTLSVEKPLAKKFPEEGAIMHNQMSLPLSDRIGDYNVAFMNNISDDELEIKRLVTELESQLQTSKLNNEASDVHQKSEQHIGTQLRKAADQFSPIHMDQETGNEKGLFLTDALGNTNLLSTKVCVGQSLVNEKPTVHNIDGNYKNHQDSWPCPAEFNSLESSMCTPSAEESISVDHFCSKEACDKFPEALKDAETSKESDSREMENEPSQVIPDSCMPDKLEAPIYTNHMIKSPAIVTDSLFPKTLEAAELNKHDIFPSLPSKHGADGFSEPGKMDKTFDDPPELESFSSHVPNLKSEFGFQEDRVPTLDLALSSHAKNDMDSEERPLDKAESPKVLKSSVHFEGDDNGPVLLEETEESKDPAVYQTPGPFDKAGNRKALLFDILSVSKETDCGTEKVLTSQETTANPLQQLQLFVARTVKNNEEELMMPCFPILLSANHQPSNANIQSEQEEEGLGSLEGKNSACVHACVEGNEPMGGEAESTATTSEATGVFPEADEQLESFNETDTYTAEQSTFANHKLHNNVTELQHLVDECSEPSDINICADGVSQEHNNLSPCSSATVTPLLGQVKKADQIVEEQEQDKNKATLAFKNHRQSYLSHSLFEKETGNALTETLKVSAAECNAWSEGASHQMQLSCTIKTNNQVGHETQRPCRASVGPASSLNPSEELHQEYNLLHETNIYSVNAQLPEDGSGKKKQALDACHSKEDSLASLPLQTSFSHHKYLQNSNNENVEFSDFSVQLSEEDRYTAPVLNTETQSSSFIVKRFNSDSEKNLVCCSTQNPLEQGKWKDTRVFQPTFQQCNTTAPAPLDAIGNIRHCLAEDILNNFGQSEKEGPAEPHVPQCPGELAVSGLEMESPQKLQMNDCILPCMPPLDQNDIGDGLPESTCAELLCPLYKGSKTCTVTDTIINSQSMPLQGIHACQPTPETKDYSTQPTNLSPVGERHGEVNLNQEKELKKCHYNGNKHQNEPEASCNSFVVQQIPTVVSTAFERTADSGPVDQELHQFTEVPEMKPSDPSKNVDNRENNSKGDDSESHGAESTGGDSSCMLNNMEQEEESGMFKNIPNASRNGHLKEKKQNGLQVTCDICSASFRSKPGLTRHKAVKHRTKNDGTLLPSKTSKFSLNLLEKTSKMSKKVSRKSIKATAKERMNNTQMPTSAVGHVSKKTCAGQEKKPNAQMQEVVSRVLSDLSVISLEVCHERHHTDILSKETKTKSHSSETGGLDESVTEKPGPRKQPNKRGKGRRSQSKDPGGLNRNLEKKLSRKARRKVKMFPNESEVNRLSDLEKNAVDGPSNVVSSRINSSLSNVIEDLAEPGSCISAKEQDRPCSPQQSHTAKRSPCIVKHADEVGDWVVSSMETDRQESLKLPVSCQKQMEDPSQGEKAQAKEKWASGFMKQVEKGLSKVCKEQHDDGVGTNVKERENSLGESNHRNHSSAFRHPLSPARPDLSLETCESETANKDPTKGMLENASDDSPCSAESKPWGKGELLQRKESCTGDATEPDLQGLFDDDVTFAQLFPRDNQFTRRKCTRVYGKRTKKPKPVTDANVGPVGAIDFFPIRLASDLSETSSFCVTRDDPCEYETISIDDALMLNMCHSSKPKGCDASSNASTNIALQPDYEKNSQSKEVIDLEDDNMLTFLCQNNQMENIPNLNIWGSLEKEAENLPADEILFKSPTELENEHSIAETSPEPPELEEEPFNSKINEDQGSPEFHMIDIEMLSAKFKMQDMCFFSPCKDNPGHLDESMVCFKQKPSQHSKHSKNKLEDGKPGKNRNDVNIKTKDKQYKCKVCFQWFLTLGELDFHKLTHNPSPPPTCYMCVQRKFSSREQLRDHLKEKHAKNKAGLWACGMCLKEISDVWMYNEHLREHATQFARKGQAQKSAMGLPTCFSEDNAAVTHFLNTIMYRKPSKSSKLVDSASKHLASKENKSLKEPPPDQEAKVTKDALESSVRIKPASSASSSSKGSASPSPDNMPKGESTQKAVPMHPDCKDPSRDCHHCGKQFPKPFKLQRHLVVHSLQKIYLCHKCPMFYPETKELRSHLSQDHGIAEEPEIKHTTLYACELCADVMHVIKKSFICSMCNYTFSKKEQYDRHMEKHLAGSNKTFKFRGVMRPGISSKDGNEKIKEENYPREDMPPRKKRKLTHHGSLDPHNSPVHLDHSNDLQLADVPLPPPSESCPETGDGPGATLPQTPVKTEDLVGDFSDLLAEMEKSQFHTLPPPPCLSPSLPQAVVSDPELSYTTMLSIEELDKGAFDGKPLPFLDSSEFHMDLSSLAHNQATDGKLSPPHLTEKHGHADGQEKPTTGNQREHAVGILDNPSSREEPVDEIPCLKLAKKIPEISAPKVEAPLAKNAHKTLWSSPNVDDAPREIASKPNYSESAYPSLPLKDKTASPVLNRAAKDSAPQKKTTGSQVSGEAASAATGNLDSTEEIQKPCSLKEKAMPETGVCAKDGNANASVREIGCNQNKLSSQLKAEGVANPVKHGHSDPGKSLDKLALNGPVKLHPKKRKEHKSSSHKGSSASRENIEGDGKKKKARTPGPGRSDGAGELKRAEWTNNEASALSPGKREMHCNKLIPKPRMSGVGNQLKKMALDTYNQKKVTNRHSNGDLKRKKDILGKTFHHLLAKGPTTSLHSSLNRHRAVQGAKPADSHNYRTAESQNNLLSQLFGQKLTSFKIPLRRDTSE</sequence>
<feature type="region of interest" description="Disordered" evidence="2">
    <location>
        <begin position="3606"/>
        <end position="3685"/>
    </location>
</feature>
<feature type="compositionally biased region" description="Basic residues" evidence="2">
    <location>
        <begin position="4198"/>
        <end position="4210"/>
    </location>
</feature>
<feature type="compositionally biased region" description="Basic and acidic residues" evidence="2">
    <location>
        <begin position="1058"/>
        <end position="1067"/>
    </location>
</feature>
<feature type="compositionally biased region" description="Basic and acidic residues" evidence="2">
    <location>
        <begin position="3105"/>
        <end position="3127"/>
    </location>
</feature>
<evidence type="ECO:0000313" key="4">
    <source>
        <dbReference type="EMBL" id="TFJ99008.1"/>
    </source>
</evidence>
<feature type="compositionally biased region" description="Basic and acidic residues" evidence="2">
    <location>
        <begin position="995"/>
        <end position="1015"/>
    </location>
</feature>
<feature type="compositionally biased region" description="Basic and acidic residues" evidence="2">
    <location>
        <begin position="1111"/>
        <end position="1131"/>
    </location>
</feature>
<dbReference type="SMART" id="SM00355">
    <property type="entry name" value="ZnF_C2H2"/>
    <property type="match status" value="8"/>
</dbReference>
<dbReference type="Gene3D" id="3.30.160.60">
    <property type="entry name" value="Classic Zinc Finger"/>
    <property type="match status" value="2"/>
</dbReference>
<dbReference type="PROSITE" id="PS50157">
    <property type="entry name" value="ZINC_FINGER_C2H2_2"/>
    <property type="match status" value="4"/>
</dbReference>
<feature type="compositionally biased region" description="Basic and acidic residues" evidence="2">
    <location>
        <begin position="1410"/>
        <end position="1423"/>
    </location>
</feature>
<feature type="region of interest" description="Disordered" evidence="2">
    <location>
        <begin position="3805"/>
        <end position="3889"/>
    </location>
</feature>
<feature type="region of interest" description="Disordered" evidence="2">
    <location>
        <begin position="359"/>
        <end position="451"/>
    </location>
</feature>
<feature type="compositionally biased region" description="Low complexity" evidence="2">
    <location>
        <begin position="1299"/>
        <end position="1321"/>
    </location>
</feature>
<keyword evidence="5" id="KW-1185">Reference proteome</keyword>
<feature type="region of interest" description="Disordered" evidence="2">
    <location>
        <begin position="3973"/>
        <end position="4018"/>
    </location>
</feature>
<feature type="domain" description="C2H2-type" evidence="3">
    <location>
        <begin position="3482"/>
        <end position="3509"/>
    </location>
</feature>
<feature type="region of interest" description="Disordered" evidence="2">
    <location>
        <begin position="3374"/>
        <end position="3405"/>
    </location>
</feature>
<feature type="compositionally biased region" description="Basic residues" evidence="2">
    <location>
        <begin position="1241"/>
        <end position="1251"/>
    </location>
</feature>
<feature type="compositionally biased region" description="Basic residues" evidence="2">
    <location>
        <begin position="115"/>
        <end position="124"/>
    </location>
</feature>
<feature type="region of interest" description="Disordered" evidence="2">
    <location>
        <begin position="3060"/>
        <end position="3086"/>
    </location>
</feature>
<feature type="domain" description="C2H2-type" evidence="3">
    <location>
        <begin position="2780"/>
        <end position="2808"/>
    </location>
</feature>
<feature type="compositionally biased region" description="Basic and acidic residues" evidence="2">
    <location>
        <begin position="2903"/>
        <end position="2914"/>
    </location>
</feature>
<feature type="region of interest" description="Disordered" evidence="2">
    <location>
        <begin position="1233"/>
        <end position="1358"/>
    </location>
</feature>
<gene>
    <name evidence="4" type="ORF">DR999_PMT19025</name>
</gene>
<feature type="region of interest" description="Disordered" evidence="2">
    <location>
        <begin position="3447"/>
        <end position="3474"/>
    </location>
</feature>
<feature type="compositionally biased region" description="Polar residues" evidence="2">
    <location>
        <begin position="626"/>
        <end position="635"/>
    </location>
</feature>
<feature type="region of interest" description="Disordered" evidence="2">
    <location>
        <begin position="1"/>
        <end position="175"/>
    </location>
</feature>
<feature type="region of interest" description="Disordered" evidence="2">
    <location>
        <begin position="2850"/>
        <end position="2875"/>
    </location>
</feature>
<feature type="compositionally biased region" description="Basic residues" evidence="2">
    <location>
        <begin position="2933"/>
        <end position="2943"/>
    </location>
</feature>
<feature type="compositionally biased region" description="Basic and acidic residues" evidence="2">
    <location>
        <begin position="2704"/>
        <end position="2734"/>
    </location>
</feature>
<feature type="compositionally biased region" description="Basic and acidic residues" evidence="2">
    <location>
        <begin position="1431"/>
        <end position="1440"/>
    </location>
</feature>
<comment type="caution">
    <text evidence="4">The sequence shown here is derived from an EMBL/GenBank/DDBJ whole genome shotgun (WGS) entry which is preliminary data.</text>
</comment>
<feature type="compositionally biased region" description="Basic and acidic residues" evidence="2">
    <location>
        <begin position="3984"/>
        <end position="3995"/>
    </location>
</feature>
<dbReference type="OrthoDB" id="9897853at2759"/>
<feature type="region of interest" description="Disordered" evidence="2">
    <location>
        <begin position="2704"/>
        <end position="2744"/>
    </location>
</feature>
<protein>
    <submittedName>
        <fullName evidence="4">Zinc finger protein 469</fullName>
    </submittedName>
</protein>
<dbReference type="EMBL" id="QXTE01000355">
    <property type="protein sequence ID" value="TFJ99008.1"/>
    <property type="molecule type" value="Genomic_DNA"/>
</dbReference>
<feature type="region of interest" description="Disordered" evidence="2">
    <location>
        <begin position="1386"/>
        <end position="1468"/>
    </location>
</feature>
<feature type="compositionally biased region" description="Low complexity" evidence="2">
    <location>
        <begin position="3649"/>
        <end position="3666"/>
    </location>
</feature>
<feature type="compositionally biased region" description="Basic and acidic residues" evidence="2">
    <location>
        <begin position="62"/>
        <end position="75"/>
    </location>
</feature>
<evidence type="ECO:0000259" key="3">
    <source>
        <dbReference type="PROSITE" id="PS50157"/>
    </source>
</evidence>
<feature type="compositionally biased region" description="Polar residues" evidence="2">
    <location>
        <begin position="4100"/>
        <end position="4109"/>
    </location>
</feature>
<dbReference type="PROSITE" id="PS00028">
    <property type="entry name" value="ZINC_FINGER_C2H2_1"/>
    <property type="match status" value="6"/>
</dbReference>
<feature type="compositionally biased region" description="Basic and acidic residues" evidence="2">
    <location>
        <begin position="1322"/>
        <end position="1343"/>
    </location>
</feature>
<dbReference type="InterPro" id="IPR036236">
    <property type="entry name" value="Znf_C2H2_sf"/>
</dbReference>
<feature type="region of interest" description="Disordered" evidence="2">
    <location>
        <begin position="2903"/>
        <end position="2972"/>
    </location>
</feature>
<feature type="region of interest" description="Disordered" evidence="2">
    <location>
        <begin position="1886"/>
        <end position="1912"/>
    </location>
</feature>
<keyword evidence="1" id="KW-0479">Metal-binding</keyword>
<dbReference type="PANTHER" id="PTHR21465:SF2">
    <property type="entry name" value="ZINC FINGER PROTEIN 469"/>
    <property type="match status" value="1"/>
</dbReference>
<feature type="region of interest" description="Disordered" evidence="2">
    <location>
        <begin position="863"/>
        <end position="896"/>
    </location>
</feature>
<feature type="compositionally biased region" description="Basic residues" evidence="2">
    <location>
        <begin position="2959"/>
        <end position="2968"/>
    </location>
</feature>
<feature type="compositionally biased region" description="Basic and acidic residues" evidence="2">
    <location>
        <begin position="3619"/>
        <end position="3642"/>
    </location>
</feature>
<feature type="compositionally biased region" description="Polar residues" evidence="2">
    <location>
        <begin position="138"/>
        <end position="147"/>
    </location>
</feature>
<feature type="compositionally biased region" description="Basic and acidic residues" evidence="2">
    <location>
        <begin position="2012"/>
        <end position="2030"/>
    </location>
</feature>
<proteinExistence type="predicted"/>
<feature type="region of interest" description="Disordered" evidence="2">
    <location>
        <begin position="985"/>
        <end position="1148"/>
    </location>
</feature>
<feature type="compositionally biased region" description="Basic and acidic residues" evidence="2">
    <location>
        <begin position="1886"/>
        <end position="1900"/>
    </location>
</feature>
<feature type="compositionally biased region" description="Basic and acidic residues" evidence="2">
    <location>
        <begin position="1252"/>
        <end position="1289"/>
    </location>
</feature>
<evidence type="ECO:0000256" key="1">
    <source>
        <dbReference type="PROSITE-ProRule" id="PRU00042"/>
    </source>
</evidence>
<dbReference type="InterPro" id="IPR039270">
    <property type="entry name" value="ZNF469"/>
</dbReference>
<dbReference type="InterPro" id="IPR013087">
    <property type="entry name" value="Znf_C2H2_type"/>
</dbReference>
<feature type="compositionally biased region" description="Polar residues" evidence="2">
    <location>
        <begin position="364"/>
        <end position="385"/>
    </location>
</feature>
<reference evidence="4 5" key="1">
    <citation type="submission" date="2019-04" db="EMBL/GenBank/DDBJ databases">
        <title>Draft genome of the big-headed turtle Platysternon megacephalum.</title>
        <authorList>
            <person name="Gong S."/>
        </authorList>
    </citation>
    <scope>NUCLEOTIDE SEQUENCE [LARGE SCALE GENOMIC DNA]</scope>
    <source>
        <strain evidence="4">DO16091913</strain>
        <tissue evidence="4">Muscle</tissue>
    </source>
</reference>
<keyword evidence="1" id="KW-0862">Zinc</keyword>
<feature type="compositionally biased region" description="Polar residues" evidence="2">
    <location>
        <begin position="1033"/>
        <end position="1043"/>
    </location>
</feature>
<organism evidence="4 5">
    <name type="scientific">Platysternon megacephalum</name>
    <name type="common">big-headed turtle</name>
    <dbReference type="NCBI Taxonomy" id="55544"/>
    <lineage>
        <taxon>Eukaryota</taxon>
        <taxon>Metazoa</taxon>
        <taxon>Chordata</taxon>
        <taxon>Craniata</taxon>
        <taxon>Vertebrata</taxon>
        <taxon>Euteleostomi</taxon>
        <taxon>Archelosauria</taxon>
        <taxon>Testudinata</taxon>
        <taxon>Testudines</taxon>
        <taxon>Cryptodira</taxon>
        <taxon>Durocryptodira</taxon>
        <taxon>Testudinoidea</taxon>
        <taxon>Platysternidae</taxon>
        <taxon>Platysternon</taxon>
    </lineage>
</organism>
<evidence type="ECO:0000256" key="2">
    <source>
        <dbReference type="SAM" id="MobiDB-lite"/>
    </source>
</evidence>
<keyword evidence="1" id="KW-0863">Zinc-finger</keyword>
<feature type="region of interest" description="Disordered" evidence="2">
    <location>
        <begin position="622"/>
        <end position="647"/>
    </location>
</feature>
<feature type="compositionally biased region" description="Polar residues" evidence="2">
    <location>
        <begin position="402"/>
        <end position="423"/>
    </location>
</feature>
<feature type="region of interest" description="Disordered" evidence="2">
    <location>
        <begin position="4169"/>
        <end position="4264"/>
    </location>
</feature>
<accession>A0A4D9DPI5</accession>
<dbReference type="Proteomes" id="UP000297703">
    <property type="component" value="Unassembled WGS sequence"/>
</dbReference>
<feature type="region of interest" description="Disordered" evidence="2">
    <location>
        <begin position="206"/>
        <end position="241"/>
    </location>
</feature>
<feature type="compositionally biased region" description="Basic and acidic residues" evidence="2">
    <location>
        <begin position="3459"/>
        <end position="3474"/>
    </location>
</feature>
<feature type="region of interest" description="Disordered" evidence="2">
    <location>
        <begin position="2011"/>
        <end position="2030"/>
    </location>
</feature>
<dbReference type="PANTHER" id="PTHR21465">
    <property type="entry name" value="ZINC FINGER PROTEIN 469"/>
    <property type="match status" value="1"/>
</dbReference>
<dbReference type="SUPFAM" id="SSF57667">
    <property type="entry name" value="beta-beta-alpha zinc fingers"/>
    <property type="match status" value="2"/>
</dbReference>
<dbReference type="GO" id="GO:0008270">
    <property type="term" value="F:zinc ion binding"/>
    <property type="evidence" value="ECO:0007669"/>
    <property type="project" value="UniProtKB-KW"/>
</dbReference>
<feature type="compositionally biased region" description="Basic and acidic residues" evidence="2">
    <location>
        <begin position="1080"/>
        <end position="1090"/>
    </location>
</feature>
<reference evidence="4 5" key="2">
    <citation type="submission" date="2019-04" db="EMBL/GenBank/DDBJ databases">
        <title>The genome sequence of big-headed turtle.</title>
        <authorList>
            <person name="Gong S."/>
        </authorList>
    </citation>
    <scope>NUCLEOTIDE SEQUENCE [LARGE SCALE GENOMIC DNA]</scope>
    <source>
        <strain evidence="4">DO16091913</strain>
        <tissue evidence="4">Muscle</tissue>
    </source>
</reference>